<evidence type="ECO:0000313" key="5">
    <source>
        <dbReference type="Proteomes" id="UP000308744"/>
    </source>
</evidence>
<dbReference type="RefSeq" id="WP_107896637.1">
    <property type="nucleotide sequence ID" value="NZ_PYWM01000022.1"/>
</dbReference>
<reference evidence="4 5" key="1">
    <citation type="submission" date="2019-04" db="EMBL/GenBank/DDBJ databases">
        <title>Lysinibacillus genome sequencing.</title>
        <authorList>
            <person name="Dunlap C."/>
        </authorList>
    </citation>
    <scope>NUCLEOTIDE SEQUENCE [LARGE SCALE GENOMIC DNA]</scope>
    <source>
        <strain evidence="4 5">CCTCC AB 2010389</strain>
    </source>
</reference>
<protein>
    <submittedName>
        <fullName evidence="4">Baseplate J/gp47 family protein</fullName>
    </submittedName>
</protein>
<dbReference type="Pfam" id="PF26079">
    <property type="entry name" value="Baseplate_J_C"/>
    <property type="match status" value="1"/>
</dbReference>
<organism evidence="4 5">
    <name type="scientific">Lysinibacillus mangiferihumi</name>
    <dbReference type="NCBI Taxonomy" id="1130819"/>
    <lineage>
        <taxon>Bacteria</taxon>
        <taxon>Bacillati</taxon>
        <taxon>Bacillota</taxon>
        <taxon>Bacilli</taxon>
        <taxon>Bacillales</taxon>
        <taxon>Bacillaceae</taxon>
        <taxon>Lysinibacillus</taxon>
    </lineage>
</organism>
<dbReference type="Proteomes" id="UP000308744">
    <property type="component" value="Unassembled WGS sequence"/>
</dbReference>
<evidence type="ECO:0000259" key="3">
    <source>
        <dbReference type="Pfam" id="PF26079"/>
    </source>
</evidence>
<comment type="similarity">
    <text evidence="1">Belongs to the Mu gp47/PBSX XkdT family.</text>
</comment>
<dbReference type="EMBL" id="SZPU01000056">
    <property type="protein sequence ID" value="TKI66615.1"/>
    <property type="molecule type" value="Genomic_DNA"/>
</dbReference>
<evidence type="ECO:0000313" key="4">
    <source>
        <dbReference type="EMBL" id="TKI66615.1"/>
    </source>
</evidence>
<dbReference type="InterPro" id="IPR058530">
    <property type="entry name" value="Baseplate_J-like_C"/>
</dbReference>
<dbReference type="PANTHER" id="PTHR37829:SF3">
    <property type="entry name" value="PROTEIN JAYE-RELATED"/>
    <property type="match status" value="1"/>
</dbReference>
<evidence type="ECO:0000256" key="1">
    <source>
        <dbReference type="ARBA" id="ARBA00038087"/>
    </source>
</evidence>
<dbReference type="Pfam" id="PF26078">
    <property type="entry name" value="Baseplate_J_M"/>
    <property type="match status" value="1"/>
</dbReference>
<evidence type="ECO:0000259" key="2">
    <source>
        <dbReference type="Pfam" id="PF26078"/>
    </source>
</evidence>
<dbReference type="AlphaFoldDB" id="A0A4U2YZE5"/>
<sequence length="351" mass="39190">MFEHISYEGLLEASLNNVANDVDKREGAIIFDALSPHTKQLYELYFSMDGMIQEMFGDTASREFLIKLCKDRGITPEVATPAIRKGEFNIDVSIGDRFSLGTLNYVVTEKISDGVFKLKCETVGIKGNLDYGNLIPIDYINGLEKAVLSDVLIPGEDEEPTEKLRKRYLESFDALAYGGNRKDYKDKVHKLQGIGGVKMYRVREGIYNVKLVIMDAQYQTPSLVLIDTIQTAIDPVVNQGEGLGIAPIGHVVKVEGVVETLVNLTFNITYDVGYDWALSELEFQAMIDNYFLELKKEWEDSSQLVVRIAQIESRALGIDGVIDIRDTLINGVADNLILHENAIPVRGVLSE</sequence>
<dbReference type="InterPro" id="IPR058531">
    <property type="entry name" value="Baseplate_J_M"/>
</dbReference>
<dbReference type="PANTHER" id="PTHR37829">
    <property type="entry name" value="PHAGE-LIKE ELEMENT PBSX PROTEIN XKDT"/>
    <property type="match status" value="1"/>
</dbReference>
<dbReference type="InterPro" id="IPR052399">
    <property type="entry name" value="Phage_Baseplate_Assmbl_Protein"/>
</dbReference>
<proteinExistence type="inferred from homology"/>
<comment type="caution">
    <text evidence="4">The sequence shown here is derived from an EMBL/GenBank/DDBJ whole genome shotgun (WGS) entry which is preliminary data.</text>
</comment>
<feature type="domain" description="Baseplate J-like central" evidence="2">
    <location>
        <begin position="176"/>
        <end position="255"/>
    </location>
</feature>
<accession>A0A4U2YZE5</accession>
<name>A0A4U2YZE5_9BACI</name>
<feature type="domain" description="Baseplate J-like C-terminal" evidence="3">
    <location>
        <begin position="262"/>
        <end position="347"/>
    </location>
</feature>
<keyword evidence="5" id="KW-1185">Reference proteome</keyword>
<gene>
    <name evidence="4" type="ORF">FC756_14385</name>
</gene>